<dbReference type="Proteomes" id="UP000789342">
    <property type="component" value="Unassembled WGS sequence"/>
</dbReference>
<name>A0A9N9GME5_9GLOM</name>
<protein>
    <submittedName>
        <fullName evidence="1">5244_t:CDS:1</fullName>
    </submittedName>
</protein>
<organism evidence="1 2">
    <name type="scientific">Acaulospora morrowiae</name>
    <dbReference type="NCBI Taxonomy" id="94023"/>
    <lineage>
        <taxon>Eukaryota</taxon>
        <taxon>Fungi</taxon>
        <taxon>Fungi incertae sedis</taxon>
        <taxon>Mucoromycota</taxon>
        <taxon>Glomeromycotina</taxon>
        <taxon>Glomeromycetes</taxon>
        <taxon>Diversisporales</taxon>
        <taxon>Acaulosporaceae</taxon>
        <taxon>Acaulospora</taxon>
    </lineage>
</organism>
<reference evidence="1" key="1">
    <citation type="submission" date="2021-06" db="EMBL/GenBank/DDBJ databases">
        <authorList>
            <person name="Kallberg Y."/>
            <person name="Tangrot J."/>
            <person name="Rosling A."/>
        </authorList>
    </citation>
    <scope>NUCLEOTIDE SEQUENCE</scope>
    <source>
        <strain evidence="1">CL551</strain>
    </source>
</reference>
<comment type="caution">
    <text evidence="1">The sequence shown here is derived from an EMBL/GenBank/DDBJ whole genome shotgun (WGS) entry which is preliminary data.</text>
</comment>
<proteinExistence type="predicted"/>
<sequence>MSTISSTTEELDNYSQFDSDENINNAINQSKVINTETPTNQWMRTLKRFLDVKKQDKSDYTPASLVVGFSAIAWGILDIFSSIRHTLGGQVKKLQNASLSKKKSDYLTMEEIKAILDSPATSVLTAKGITYFTWLWLLFLSSFRGGDASD</sequence>
<dbReference type="EMBL" id="CAJVPV010007467">
    <property type="protein sequence ID" value="CAG8619194.1"/>
    <property type="molecule type" value="Genomic_DNA"/>
</dbReference>
<evidence type="ECO:0000313" key="1">
    <source>
        <dbReference type="EMBL" id="CAG8619194.1"/>
    </source>
</evidence>
<gene>
    <name evidence="1" type="ORF">AMORRO_LOCUS8580</name>
</gene>
<keyword evidence="2" id="KW-1185">Reference proteome</keyword>
<dbReference type="AlphaFoldDB" id="A0A9N9GME5"/>
<accession>A0A9N9GME5</accession>
<dbReference type="OrthoDB" id="10647229at2759"/>
<evidence type="ECO:0000313" key="2">
    <source>
        <dbReference type="Proteomes" id="UP000789342"/>
    </source>
</evidence>